<sequence>MVELITGLLLFLGTHSAAMLRPAWRGQVVNRLGETAWKSGYALLSLLGLWLIIHGYGDARTSVDPIILYQPPTWMRHLVLLLMLPVFPLLFAAYLPGRIQRTTKHPMLAAVKIWSFAHLLANGSLADVLLFGSFLTWAVADRISLKRRGPGTGTGPGAAAGRRNDVIALIGGTLFYLLFLFWAHQWLFGRAPLS</sequence>
<feature type="transmembrane region" description="Helical" evidence="5">
    <location>
        <begin position="116"/>
        <end position="140"/>
    </location>
</feature>
<keyword evidence="3 5" id="KW-1133">Transmembrane helix</keyword>
<evidence type="ECO:0000256" key="1">
    <source>
        <dbReference type="ARBA" id="ARBA00004141"/>
    </source>
</evidence>
<evidence type="ECO:0000256" key="5">
    <source>
        <dbReference type="SAM" id="Phobius"/>
    </source>
</evidence>
<evidence type="ECO:0000313" key="7">
    <source>
        <dbReference type="EMBL" id="WPL17132.1"/>
    </source>
</evidence>
<feature type="transmembrane region" description="Helical" evidence="5">
    <location>
        <begin position="40"/>
        <end position="57"/>
    </location>
</feature>
<gene>
    <name evidence="7" type="ORF">Thiowin_02123</name>
</gene>
<dbReference type="RefSeq" id="WP_328987648.1">
    <property type="nucleotide sequence ID" value="NZ_CP121472.1"/>
</dbReference>
<reference evidence="7 8" key="1">
    <citation type="journal article" date="2023" name="Microorganisms">
        <title>Thiorhodovibrio frisius and Trv. litoralis spp. nov., Two Novel Members from a Clade of Fastidious Purple Sulfur Bacteria That Exhibit Unique Red-Shifted Light-Harvesting Capabilities.</title>
        <authorList>
            <person name="Methner A."/>
            <person name="Kuzyk S.B."/>
            <person name="Petersen J."/>
            <person name="Bauer S."/>
            <person name="Brinkmann H."/>
            <person name="Sichau K."/>
            <person name="Wanner G."/>
            <person name="Wolf J."/>
            <person name="Neumann-Schaal M."/>
            <person name="Henke P."/>
            <person name="Tank M."/>
            <person name="Sproer C."/>
            <person name="Bunk B."/>
            <person name="Overmann J."/>
        </authorList>
    </citation>
    <scope>NUCLEOTIDE SEQUENCE [LARGE SCALE GENOMIC DNA]</scope>
    <source>
        <strain evidence="7 8">DSM 6702</strain>
    </source>
</reference>
<dbReference type="Pfam" id="PF07298">
    <property type="entry name" value="NnrU"/>
    <property type="match status" value="1"/>
</dbReference>
<keyword evidence="8" id="KW-1185">Reference proteome</keyword>
<keyword evidence="4 5" id="KW-0472">Membrane</keyword>
<feature type="transmembrane region" description="Helical" evidence="5">
    <location>
        <begin position="166"/>
        <end position="188"/>
    </location>
</feature>
<feature type="transmembrane region" description="Helical" evidence="5">
    <location>
        <begin position="78"/>
        <end position="96"/>
    </location>
</feature>
<feature type="domain" description="NnrU" evidence="6">
    <location>
        <begin position="4"/>
        <end position="191"/>
    </location>
</feature>
<dbReference type="EMBL" id="CP121472">
    <property type="protein sequence ID" value="WPL17132.1"/>
    <property type="molecule type" value="Genomic_DNA"/>
</dbReference>
<proteinExistence type="predicted"/>
<protein>
    <submittedName>
        <fullName evidence="7">Membrane protein</fullName>
    </submittedName>
</protein>
<evidence type="ECO:0000259" key="6">
    <source>
        <dbReference type="Pfam" id="PF07298"/>
    </source>
</evidence>
<dbReference type="Proteomes" id="UP001432180">
    <property type="component" value="Chromosome"/>
</dbReference>
<dbReference type="InterPro" id="IPR009915">
    <property type="entry name" value="NnrU_dom"/>
</dbReference>
<comment type="subcellular location">
    <subcellularLocation>
        <location evidence="1">Membrane</location>
        <topology evidence="1">Multi-pass membrane protein</topology>
    </subcellularLocation>
</comment>
<accession>A0ABZ0S889</accession>
<evidence type="ECO:0000256" key="3">
    <source>
        <dbReference type="ARBA" id="ARBA00022989"/>
    </source>
</evidence>
<evidence type="ECO:0000256" key="4">
    <source>
        <dbReference type="ARBA" id="ARBA00023136"/>
    </source>
</evidence>
<name>A0ABZ0S889_9GAMM</name>
<keyword evidence="2 5" id="KW-0812">Transmembrane</keyword>
<evidence type="ECO:0000256" key="2">
    <source>
        <dbReference type="ARBA" id="ARBA00022692"/>
    </source>
</evidence>
<organism evidence="7 8">
    <name type="scientific">Thiorhodovibrio winogradskyi</name>
    <dbReference type="NCBI Taxonomy" id="77007"/>
    <lineage>
        <taxon>Bacteria</taxon>
        <taxon>Pseudomonadati</taxon>
        <taxon>Pseudomonadota</taxon>
        <taxon>Gammaproteobacteria</taxon>
        <taxon>Chromatiales</taxon>
        <taxon>Chromatiaceae</taxon>
        <taxon>Thiorhodovibrio</taxon>
    </lineage>
</organism>
<evidence type="ECO:0000313" key="8">
    <source>
        <dbReference type="Proteomes" id="UP001432180"/>
    </source>
</evidence>